<sequence>MMDYIKTLRLCIKWFQELEGNYLLEQENHKDLLETAEKKCIDMDHKYGVGSIFNWYSFNLVGQGHGCCEYQSW</sequence>
<reference evidence="1 2" key="1">
    <citation type="submission" date="2020-08" db="EMBL/GenBank/DDBJ databases">
        <title>Plant Genome Project.</title>
        <authorList>
            <person name="Zhang R.-G."/>
        </authorList>
    </citation>
    <scope>NUCLEOTIDE SEQUENCE [LARGE SCALE GENOMIC DNA]</scope>
    <source>
        <strain evidence="1">WSP0</strain>
        <tissue evidence="1">Leaf</tissue>
    </source>
</reference>
<evidence type="ECO:0000313" key="1">
    <source>
        <dbReference type="EMBL" id="KAG5545000.1"/>
    </source>
</evidence>
<gene>
    <name evidence="1" type="ORF">RHGRI_017457</name>
</gene>
<dbReference type="EMBL" id="JACTNZ010000006">
    <property type="protein sequence ID" value="KAG5545000.1"/>
    <property type="molecule type" value="Genomic_DNA"/>
</dbReference>
<organism evidence="1 2">
    <name type="scientific">Rhododendron griersonianum</name>
    <dbReference type="NCBI Taxonomy" id="479676"/>
    <lineage>
        <taxon>Eukaryota</taxon>
        <taxon>Viridiplantae</taxon>
        <taxon>Streptophyta</taxon>
        <taxon>Embryophyta</taxon>
        <taxon>Tracheophyta</taxon>
        <taxon>Spermatophyta</taxon>
        <taxon>Magnoliopsida</taxon>
        <taxon>eudicotyledons</taxon>
        <taxon>Gunneridae</taxon>
        <taxon>Pentapetalae</taxon>
        <taxon>asterids</taxon>
        <taxon>Ericales</taxon>
        <taxon>Ericaceae</taxon>
        <taxon>Ericoideae</taxon>
        <taxon>Rhodoreae</taxon>
        <taxon>Rhododendron</taxon>
    </lineage>
</organism>
<keyword evidence="2" id="KW-1185">Reference proteome</keyword>
<accession>A0AAV6JXU5</accession>
<dbReference type="Proteomes" id="UP000823749">
    <property type="component" value="Chromosome 6"/>
</dbReference>
<dbReference type="AlphaFoldDB" id="A0AAV6JXU5"/>
<protein>
    <submittedName>
        <fullName evidence="1">Uncharacterized protein</fullName>
    </submittedName>
</protein>
<evidence type="ECO:0000313" key="2">
    <source>
        <dbReference type="Proteomes" id="UP000823749"/>
    </source>
</evidence>
<name>A0AAV6JXU5_9ERIC</name>
<comment type="caution">
    <text evidence="1">The sequence shown here is derived from an EMBL/GenBank/DDBJ whole genome shotgun (WGS) entry which is preliminary data.</text>
</comment>
<proteinExistence type="predicted"/>